<dbReference type="OrthoDB" id="408973at2759"/>
<name>A0A9P4UP32_9PEZI</name>
<gene>
    <name evidence="2" type="ORF">K431DRAFT_286198</name>
</gene>
<evidence type="ECO:0000313" key="3">
    <source>
        <dbReference type="Proteomes" id="UP000799441"/>
    </source>
</evidence>
<comment type="caution">
    <text evidence="2">The sequence shown here is derived from an EMBL/GenBank/DDBJ whole genome shotgun (WGS) entry which is preliminary data.</text>
</comment>
<dbReference type="Pfam" id="PF13468">
    <property type="entry name" value="Glyoxalase_3"/>
    <property type="match status" value="1"/>
</dbReference>
<evidence type="ECO:0000259" key="1">
    <source>
        <dbReference type="Pfam" id="PF13468"/>
    </source>
</evidence>
<proteinExistence type="predicted"/>
<dbReference type="InterPro" id="IPR029068">
    <property type="entry name" value="Glyas_Bleomycin-R_OHBP_Dase"/>
</dbReference>
<accession>A0A9P4UP32</accession>
<dbReference type="EMBL" id="MU003804">
    <property type="protein sequence ID" value="KAF2720046.1"/>
    <property type="molecule type" value="Genomic_DNA"/>
</dbReference>
<dbReference type="PANTHER" id="PTHR40265">
    <property type="entry name" value="BLL2707 PROTEIN"/>
    <property type="match status" value="1"/>
</dbReference>
<dbReference type="InterPro" id="IPR025870">
    <property type="entry name" value="Glyoxalase-like_dom"/>
</dbReference>
<dbReference type="Gene3D" id="3.10.180.10">
    <property type="entry name" value="2,3-Dihydroxybiphenyl 1,2-Dioxygenase, domain 1"/>
    <property type="match status" value="1"/>
</dbReference>
<feature type="domain" description="Glyoxalase-like" evidence="1">
    <location>
        <begin position="8"/>
        <end position="192"/>
    </location>
</feature>
<evidence type="ECO:0000313" key="2">
    <source>
        <dbReference type="EMBL" id="KAF2720046.1"/>
    </source>
</evidence>
<dbReference type="PANTHER" id="PTHR40265:SF1">
    <property type="entry name" value="GLYOXALASE-LIKE DOMAIN-CONTAINING PROTEIN"/>
    <property type="match status" value="1"/>
</dbReference>
<keyword evidence="3" id="KW-1185">Reference proteome</keyword>
<reference evidence="2" key="1">
    <citation type="journal article" date="2020" name="Stud. Mycol.">
        <title>101 Dothideomycetes genomes: a test case for predicting lifestyles and emergence of pathogens.</title>
        <authorList>
            <person name="Haridas S."/>
            <person name="Albert R."/>
            <person name="Binder M."/>
            <person name="Bloem J."/>
            <person name="Labutti K."/>
            <person name="Salamov A."/>
            <person name="Andreopoulos B."/>
            <person name="Baker S."/>
            <person name="Barry K."/>
            <person name="Bills G."/>
            <person name="Bluhm B."/>
            <person name="Cannon C."/>
            <person name="Castanera R."/>
            <person name="Culley D."/>
            <person name="Daum C."/>
            <person name="Ezra D."/>
            <person name="Gonzalez J."/>
            <person name="Henrissat B."/>
            <person name="Kuo A."/>
            <person name="Liang C."/>
            <person name="Lipzen A."/>
            <person name="Lutzoni F."/>
            <person name="Magnuson J."/>
            <person name="Mondo S."/>
            <person name="Nolan M."/>
            <person name="Ohm R."/>
            <person name="Pangilinan J."/>
            <person name="Park H.-J."/>
            <person name="Ramirez L."/>
            <person name="Alfaro M."/>
            <person name="Sun H."/>
            <person name="Tritt A."/>
            <person name="Yoshinaga Y."/>
            <person name="Zwiers L.-H."/>
            <person name="Turgeon B."/>
            <person name="Goodwin S."/>
            <person name="Spatafora J."/>
            <person name="Crous P."/>
            <person name="Grigoriev I."/>
        </authorList>
    </citation>
    <scope>NUCLEOTIDE SEQUENCE</scope>
    <source>
        <strain evidence="2">CBS 116435</strain>
    </source>
</reference>
<sequence length="268" mass="29889">MSLEFQADHFVLLLPYKDIVDPPNWVTENFRVSPGGRHVDGRTENKLVIFSDGTYLELIAFVEDDPQKRNGHWWDKPFGIVDFALTSPNVNDFDVDALNARIEKAGSVVRYQQPIKGGRTRPDGVEMEWKVTFPVTNTEGVQRGVVPFFCHDLTPRERRVPASKESTTHPSEAVGVAGIRITLKNAEKVEELRRAATGITGVDGSHVGRPVDSGGSSGNSVRPHIEFVEDDTLQVPFRLSLIVELPSGTKREAIDQKIENGFVRIDFK</sequence>
<organism evidence="2 3">
    <name type="scientific">Polychaeton citri CBS 116435</name>
    <dbReference type="NCBI Taxonomy" id="1314669"/>
    <lineage>
        <taxon>Eukaryota</taxon>
        <taxon>Fungi</taxon>
        <taxon>Dikarya</taxon>
        <taxon>Ascomycota</taxon>
        <taxon>Pezizomycotina</taxon>
        <taxon>Dothideomycetes</taxon>
        <taxon>Dothideomycetidae</taxon>
        <taxon>Capnodiales</taxon>
        <taxon>Capnodiaceae</taxon>
        <taxon>Polychaeton</taxon>
    </lineage>
</organism>
<dbReference type="AlphaFoldDB" id="A0A9P4UP32"/>
<dbReference type="Proteomes" id="UP000799441">
    <property type="component" value="Unassembled WGS sequence"/>
</dbReference>
<protein>
    <recommendedName>
        <fullName evidence="1">Glyoxalase-like domain-containing protein</fullName>
    </recommendedName>
</protein>